<dbReference type="InterPro" id="IPR036965">
    <property type="entry name" value="Terpene_synth_N_sf"/>
</dbReference>
<keyword evidence="1" id="KW-0460">Magnesium</keyword>
<dbReference type="Gene3D" id="1.50.10.130">
    <property type="entry name" value="Terpene synthase, N-terminal domain"/>
    <property type="match status" value="1"/>
</dbReference>
<dbReference type="GO" id="GO:0010333">
    <property type="term" value="F:terpene synthase activity"/>
    <property type="evidence" value="ECO:0007669"/>
    <property type="project" value="InterPro"/>
</dbReference>
<dbReference type="STRING" id="542762.A0A4V6RY90"/>
<reference evidence="4 5" key="1">
    <citation type="journal article" date="2018" name="Proc. Natl. Acad. Sci. U.S.A.">
        <title>Draft genome sequence of Camellia sinensis var. sinensis provides insights into the evolution of the tea genome and tea quality.</title>
        <authorList>
            <person name="Wei C."/>
            <person name="Yang H."/>
            <person name="Wang S."/>
            <person name="Zhao J."/>
            <person name="Liu C."/>
            <person name="Gao L."/>
            <person name="Xia E."/>
            <person name="Lu Y."/>
            <person name="Tai Y."/>
            <person name="She G."/>
            <person name="Sun J."/>
            <person name="Cao H."/>
            <person name="Tong W."/>
            <person name="Gao Q."/>
            <person name="Li Y."/>
            <person name="Deng W."/>
            <person name="Jiang X."/>
            <person name="Wang W."/>
            <person name="Chen Q."/>
            <person name="Zhang S."/>
            <person name="Li H."/>
            <person name="Wu J."/>
            <person name="Wang P."/>
            <person name="Li P."/>
            <person name="Shi C."/>
            <person name="Zheng F."/>
            <person name="Jian J."/>
            <person name="Huang B."/>
            <person name="Shan D."/>
            <person name="Shi M."/>
            <person name="Fang C."/>
            <person name="Yue Y."/>
            <person name="Li F."/>
            <person name="Li D."/>
            <person name="Wei S."/>
            <person name="Han B."/>
            <person name="Jiang C."/>
            <person name="Yin Y."/>
            <person name="Xia T."/>
            <person name="Zhang Z."/>
            <person name="Bennetzen J.L."/>
            <person name="Zhao S."/>
            <person name="Wan X."/>
        </authorList>
    </citation>
    <scope>NUCLEOTIDE SEQUENCE [LARGE SCALE GENOMIC DNA]</scope>
    <source>
        <strain evidence="5">cv. Shuchazao</strain>
        <tissue evidence="4">Leaf</tissue>
    </source>
</reference>
<evidence type="ECO:0000259" key="3">
    <source>
        <dbReference type="Pfam" id="PF01397"/>
    </source>
</evidence>
<feature type="region of interest" description="Disordered" evidence="2">
    <location>
        <begin position="407"/>
        <end position="426"/>
    </location>
</feature>
<dbReference type="Pfam" id="PF01397">
    <property type="entry name" value="Terpene_synth"/>
    <property type="match status" value="1"/>
</dbReference>
<sequence>MEVAVAESSLEANDDNLRIEEQLCTPGFLKSLNGADVHGPGISLEVNLGHLYGPVEYNRSDIVVRGPNIQPNGLTNSIWAPKRPSMPTVQTSPHGVRSSRINDQKPKRKAEADPVWNFAVWIQFWMQVNGGWLLFAGVGMDFDGCYGLLNIKLNIKLILLDCLTQWVLCSFVQISVAKFKFCFVAAMRYLWLELLHCSVGSASVEGLVAVSSKICLVQILAASGVHCSGFFVSVLSRIWFAAVLPSQSCASSQSAAFIDHGRALRTVRCISLSQACDQTIVRRTANYKPPIWDYDSLQSLNSKYVGDIYVKGAEKLKEEVKRMLAEVVDPLGGLEMIDDLQRLGVFYHFEDEIKRVLDNIRNDNKWNNKDLHSTALQFRLLRQHGFNIPQAAAAHNRPRQIHTAADSLILQQQHTPSVANRTADAK</sequence>
<organism evidence="4 5">
    <name type="scientific">Camellia sinensis var. sinensis</name>
    <name type="common">China tea</name>
    <dbReference type="NCBI Taxonomy" id="542762"/>
    <lineage>
        <taxon>Eukaryota</taxon>
        <taxon>Viridiplantae</taxon>
        <taxon>Streptophyta</taxon>
        <taxon>Embryophyta</taxon>
        <taxon>Tracheophyta</taxon>
        <taxon>Spermatophyta</taxon>
        <taxon>Magnoliopsida</taxon>
        <taxon>eudicotyledons</taxon>
        <taxon>Gunneridae</taxon>
        <taxon>Pentapetalae</taxon>
        <taxon>asterids</taxon>
        <taxon>Ericales</taxon>
        <taxon>Theaceae</taxon>
        <taxon>Camellia</taxon>
    </lineage>
</organism>
<evidence type="ECO:0000313" key="5">
    <source>
        <dbReference type="Proteomes" id="UP000306102"/>
    </source>
</evidence>
<gene>
    <name evidence="4" type="ORF">TEA_006355</name>
</gene>
<dbReference type="PANTHER" id="PTHR31225">
    <property type="entry name" value="OS04G0344100 PROTEIN-RELATED"/>
    <property type="match status" value="1"/>
</dbReference>
<dbReference type="InterPro" id="IPR008930">
    <property type="entry name" value="Terpenoid_cyclase/PrenylTrfase"/>
</dbReference>
<proteinExistence type="predicted"/>
<feature type="domain" description="Terpene synthase N-terminal" evidence="3">
    <location>
        <begin position="291"/>
        <end position="391"/>
    </location>
</feature>
<dbReference type="SUPFAM" id="SSF48239">
    <property type="entry name" value="Terpenoid cyclases/Protein prenyltransferases"/>
    <property type="match status" value="1"/>
</dbReference>
<evidence type="ECO:0000256" key="1">
    <source>
        <dbReference type="ARBA" id="ARBA00022842"/>
    </source>
</evidence>
<accession>A0A4V6RY90</accession>
<keyword evidence="5" id="KW-1185">Reference proteome</keyword>
<dbReference type="EMBL" id="SDRB02010909">
    <property type="protein sequence ID" value="THG03647.1"/>
    <property type="molecule type" value="Genomic_DNA"/>
</dbReference>
<feature type="region of interest" description="Disordered" evidence="2">
    <location>
        <begin position="86"/>
        <end position="108"/>
    </location>
</feature>
<feature type="compositionally biased region" description="Polar residues" evidence="2">
    <location>
        <begin position="409"/>
        <end position="420"/>
    </location>
</feature>
<evidence type="ECO:0000256" key="2">
    <source>
        <dbReference type="SAM" id="MobiDB-lite"/>
    </source>
</evidence>
<dbReference type="PANTHER" id="PTHR31225:SF9">
    <property type="entry name" value="TERPENE SYNTHASE 10"/>
    <property type="match status" value="1"/>
</dbReference>
<protein>
    <recommendedName>
        <fullName evidence="3">Terpene synthase N-terminal domain-containing protein</fullName>
    </recommendedName>
</protein>
<evidence type="ECO:0000313" key="4">
    <source>
        <dbReference type="EMBL" id="THG03647.1"/>
    </source>
</evidence>
<name>A0A4V6RY90_CAMSN</name>
<dbReference type="Proteomes" id="UP000306102">
    <property type="component" value="Unassembled WGS sequence"/>
</dbReference>
<comment type="caution">
    <text evidence="4">The sequence shown here is derived from an EMBL/GenBank/DDBJ whole genome shotgun (WGS) entry which is preliminary data.</text>
</comment>
<dbReference type="InterPro" id="IPR050148">
    <property type="entry name" value="Terpene_synthase-like"/>
</dbReference>
<dbReference type="AlphaFoldDB" id="A0A4V6RY90"/>
<dbReference type="GO" id="GO:0016114">
    <property type="term" value="P:terpenoid biosynthetic process"/>
    <property type="evidence" value="ECO:0007669"/>
    <property type="project" value="InterPro"/>
</dbReference>
<dbReference type="InterPro" id="IPR001906">
    <property type="entry name" value="Terpene_synth_N"/>
</dbReference>